<evidence type="ECO:0000256" key="2">
    <source>
        <dbReference type="SAM" id="Phobius"/>
    </source>
</evidence>
<dbReference type="KEGG" id="more:E1B28_000590"/>
<dbReference type="InterPro" id="IPR013094">
    <property type="entry name" value="AB_hydrolase_3"/>
</dbReference>
<dbReference type="OrthoDB" id="2152029at2759"/>
<feature type="transmembrane region" description="Helical" evidence="2">
    <location>
        <begin position="15"/>
        <end position="33"/>
    </location>
</feature>
<dbReference type="RefSeq" id="XP_043015146.1">
    <property type="nucleotide sequence ID" value="XM_043146444.1"/>
</dbReference>
<keyword evidence="5" id="KW-1185">Reference proteome</keyword>
<dbReference type="Pfam" id="PF07859">
    <property type="entry name" value="Abhydrolase_3"/>
    <property type="match status" value="1"/>
</dbReference>
<dbReference type="GeneID" id="66069666"/>
<dbReference type="PANTHER" id="PTHR48081">
    <property type="entry name" value="AB HYDROLASE SUPERFAMILY PROTEIN C4A8.06C"/>
    <property type="match status" value="1"/>
</dbReference>
<gene>
    <name evidence="4" type="ORF">E1B28_000590</name>
</gene>
<keyword evidence="2" id="KW-0472">Membrane</keyword>
<dbReference type="Proteomes" id="UP001049176">
    <property type="component" value="Chromosome 1"/>
</dbReference>
<comment type="caution">
    <text evidence="4">The sequence shown here is derived from an EMBL/GenBank/DDBJ whole genome shotgun (WGS) entry which is preliminary data.</text>
</comment>
<organism evidence="4 5">
    <name type="scientific">Marasmius oreades</name>
    <name type="common">fairy-ring Marasmius</name>
    <dbReference type="NCBI Taxonomy" id="181124"/>
    <lineage>
        <taxon>Eukaryota</taxon>
        <taxon>Fungi</taxon>
        <taxon>Dikarya</taxon>
        <taxon>Basidiomycota</taxon>
        <taxon>Agaricomycotina</taxon>
        <taxon>Agaricomycetes</taxon>
        <taxon>Agaricomycetidae</taxon>
        <taxon>Agaricales</taxon>
        <taxon>Marasmiineae</taxon>
        <taxon>Marasmiaceae</taxon>
        <taxon>Marasmius</taxon>
    </lineage>
</organism>
<dbReference type="PANTHER" id="PTHR48081:SF8">
    <property type="entry name" value="ALPHA_BETA HYDROLASE FOLD-3 DOMAIN-CONTAINING PROTEIN-RELATED"/>
    <property type="match status" value="1"/>
</dbReference>
<dbReference type="Gene3D" id="3.40.50.1820">
    <property type="entry name" value="alpha/beta hydrolase"/>
    <property type="match status" value="1"/>
</dbReference>
<evidence type="ECO:0000256" key="1">
    <source>
        <dbReference type="ARBA" id="ARBA00022801"/>
    </source>
</evidence>
<dbReference type="AlphaFoldDB" id="A0A9P7V1L7"/>
<evidence type="ECO:0000259" key="3">
    <source>
        <dbReference type="Pfam" id="PF07859"/>
    </source>
</evidence>
<accession>A0A9P7V1L7</accession>
<feature type="domain" description="Alpha/beta hydrolase fold-3" evidence="3">
    <location>
        <begin position="145"/>
        <end position="384"/>
    </location>
</feature>
<sequence length="405" mass="44473">MAYYPYRQQPIKGLYLTYQFFTTVFFRFPVWILSSIPRSFRPRNSWDLRRAVTIHFIRHMIALTSRTGPLVKTPTHLAIEPVPKGDGHVPGIWISPASSSYITGSLELSAKIAGVSGTRIPGYWLHKKGSTIEPGASPMPGEKVVLALHGGAYIRLSAHPSDATASIARGLLKNCDNVLRVLSPEYRLSSAKPWKEANPFPAALLDALAAYQYLVEEVGFSPEDIIVEGDSAGGNLAQALTRYLVEYKDAIKPLGPPSALILLSPWVDINHTHHGQDSSLIRNLPSDYLGISAERNHSSGYAGHAFTGPHGLGFADRNPYISPASLKLGDEDVSFTGFPKTFLAVGGAEVLYDQIHTLKERMVRSLGVGKVRWYVAEDGVHDYVALPIHEPERTETLKAIAEWLA</sequence>
<dbReference type="EMBL" id="CM032181">
    <property type="protein sequence ID" value="KAG7098676.1"/>
    <property type="molecule type" value="Genomic_DNA"/>
</dbReference>
<protein>
    <recommendedName>
        <fullName evidence="3">Alpha/beta hydrolase fold-3 domain-containing protein</fullName>
    </recommendedName>
</protein>
<name>A0A9P7V1L7_9AGAR</name>
<evidence type="ECO:0000313" key="4">
    <source>
        <dbReference type="EMBL" id="KAG7098676.1"/>
    </source>
</evidence>
<dbReference type="InterPro" id="IPR029058">
    <property type="entry name" value="AB_hydrolase_fold"/>
</dbReference>
<dbReference type="SUPFAM" id="SSF53474">
    <property type="entry name" value="alpha/beta-Hydrolases"/>
    <property type="match status" value="1"/>
</dbReference>
<keyword evidence="1" id="KW-0378">Hydrolase</keyword>
<reference evidence="4" key="1">
    <citation type="journal article" date="2021" name="Genome Biol. Evol.">
        <title>The assembled and annotated genome of the fairy-ring fungus Marasmius oreades.</title>
        <authorList>
            <person name="Hiltunen M."/>
            <person name="Ament-Velasquez S.L."/>
            <person name="Johannesson H."/>
        </authorList>
    </citation>
    <scope>NUCLEOTIDE SEQUENCE</scope>
    <source>
        <strain evidence="4">03SP1</strain>
    </source>
</reference>
<keyword evidence="2" id="KW-1133">Transmembrane helix</keyword>
<evidence type="ECO:0000313" key="5">
    <source>
        <dbReference type="Proteomes" id="UP001049176"/>
    </source>
</evidence>
<dbReference type="InterPro" id="IPR050300">
    <property type="entry name" value="GDXG_lipolytic_enzyme"/>
</dbReference>
<dbReference type="GO" id="GO:0016787">
    <property type="term" value="F:hydrolase activity"/>
    <property type="evidence" value="ECO:0007669"/>
    <property type="project" value="UniProtKB-KW"/>
</dbReference>
<keyword evidence="2" id="KW-0812">Transmembrane</keyword>
<proteinExistence type="predicted"/>